<dbReference type="GO" id="GO:0015074">
    <property type="term" value="P:DNA integration"/>
    <property type="evidence" value="ECO:0007669"/>
    <property type="project" value="UniProtKB-KW"/>
</dbReference>
<evidence type="ECO:0000259" key="7">
    <source>
        <dbReference type="PROSITE" id="PS51898"/>
    </source>
</evidence>
<feature type="domain" description="Tyr recombinase" evidence="7">
    <location>
        <begin position="117"/>
        <end position="345"/>
    </location>
</feature>
<comment type="caution">
    <text evidence="8">The sequence shown here is derived from an EMBL/GenBank/DDBJ whole genome shotgun (WGS) entry which is preliminary data.</text>
</comment>
<feature type="compositionally biased region" description="Basic residues" evidence="6">
    <location>
        <begin position="213"/>
        <end position="226"/>
    </location>
</feature>
<dbReference type="Pfam" id="PF00589">
    <property type="entry name" value="Phage_integrase"/>
    <property type="match status" value="2"/>
</dbReference>
<proteinExistence type="inferred from homology"/>
<evidence type="ECO:0000256" key="2">
    <source>
        <dbReference type="ARBA" id="ARBA00008857"/>
    </source>
</evidence>
<name>A0A391NZ41_9FIRM</name>
<dbReference type="PROSITE" id="PS51898">
    <property type="entry name" value="TYR_RECOMBINASE"/>
    <property type="match status" value="1"/>
</dbReference>
<keyword evidence="3" id="KW-0229">DNA integration</keyword>
<dbReference type="GO" id="GO:0003677">
    <property type="term" value="F:DNA binding"/>
    <property type="evidence" value="ECO:0007669"/>
    <property type="project" value="UniProtKB-KW"/>
</dbReference>
<dbReference type="SUPFAM" id="SSF56349">
    <property type="entry name" value="DNA breaking-rejoining enzymes"/>
    <property type="match status" value="1"/>
</dbReference>
<evidence type="ECO:0000313" key="9">
    <source>
        <dbReference type="Proteomes" id="UP000265643"/>
    </source>
</evidence>
<comment type="similarity">
    <text evidence="2">Belongs to the 'phage' integrase family.</text>
</comment>
<dbReference type="InterPro" id="IPR011010">
    <property type="entry name" value="DNA_brk_join_enz"/>
</dbReference>
<dbReference type="CDD" id="cd01189">
    <property type="entry name" value="INT_ICEBs1_C_like"/>
    <property type="match status" value="1"/>
</dbReference>
<dbReference type="AlphaFoldDB" id="A0A391NZ41"/>
<dbReference type="PANTHER" id="PTHR30349">
    <property type="entry name" value="PHAGE INTEGRASE-RELATED"/>
    <property type="match status" value="1"/>
</dbReference>
<dbReference type="PANTHER" id="PTHR30349:SF64">
    <property type="entry name" value="PROPHAGE INTEGRASE INTD-RELATED"/>
    <property type="match status" value="1"/>
</dbReference>
<dbReference type="Gene3D" id="1.10.443.10">
    <property type="entry name" value="Intergrase catalytic core"/>
    <property type="match status" value="1"/>
</dbReference>
<sequence length="347" mass="41111">MKKMTLEQWGREWLKYKRDYVKESTYANYLFLMERQVFPNLGMIEVEALDSVILQHTVMHWLKWGRINGAGGLSQKTVRDILMILKMCLRDYGRKYGRTMPEWQVELPVRQLEENRQKRAVLSKGQQQKLLEWIRQELNYETLGYAVTLYTGIRIGELCALKWGDVDFEQRSICISKTIQRIYLKNPENRGNIKDGEDRDKRTESEGNERKNKQGSRKRSREKGRTKILLTTPKSRKSIREIPIADALYDLMQPFCGEAPEHFLVTGSRRYMEPRLYRKHYARFLEKKEAEHIHFHGLRHTFATRCVEEGADYKVVSELLGHASVNLTLNLYVHPQWEDKKRCVELI</sequence>
<feature type="compositionally biased region" description="Basic and acidic residues" evidence="6">
    <location>
        <begin position="188"/>
        <end position="212"/>
    </location>
</feature>
<organism evidence="8 9">
    <name type="scientific">Mediterraneibacter butyricigenes</name>
    <dbReference type="NCBI Taxonomy" id="2316025"/>
    <lineage>
        <taxon>Bacteria</taxon>
        <taxon>Bacillati</taxon>
        <taxon>Bacillota</taxon>
        <taxon>Clostridia</taxon>
        <taxon>Lachnospirales</taxon>
        <taxon>Lachnospiraceae</taxon>
        <taxon>Mediterraneibacter</taxon>
    </lineage>
</organism>
<dbReference type="Proteomes" id="UP000265643">
    <property type="component" value="Unassembled WGS sequence"/>
</dbReference>
<feature type="region of interest" description="Disordered" evidence="6">
    <location>
        <begin position="188"/>
        <end position="227"/>
    </location>
</feature>
<protein>
    <submittedName>
        <fullName evidence="8">Transposase</fullName>
    </submittedName>
</protein>
<dbReference type="InterPro" id="IPR010998">
    <property type="entry name" value="Integrase_recombinase_N"/>
</dbReference>
<accession>A0A391NZ41</accession>
<dbReference type="EMBL" id="BHGK01000001">
    <property type="protein sequence ID" value="GCA66471.1"/>
    <property type="molecule type" value="Genomic_DNA"/>
</dbReference>
<dbReference type="InterPro" id="IPR013762">
    <property type="entry name" value="Integrase-like_cat_sf"/>
</dbReference>
<dbReference type="Pfam" id="PF14659">
    <property type="entry name" value="Phage_int_SAM_3"/>
    <property type="match status" value="1"/>
</dbReference>
<dbReference type="InterPro" id="IPR050090">
    <property type="entry name" value="Tyrosine_recombinase_XerCD"/>
</dbReference>
<comment type="function">
    <text evidence="1">Site-specific tyrosine recombinase, which acts by catalyzing the cutting and rejoining of the recombining DNA molecules.</text>
</comment>
<reference evidence="9" key="1">
    <citation type="submission" date="2018-09" db="EMBL/GenBank/DDBJ databases">
        <title>Draft Genome Sequence of Mediterraneibacter sp. KCTC 15684.</title>
        <authorList>
            <person name="Kim J.S."/>
            <person name="Han K.I."/>
            <person name="Suh M.K."/>
            <person name="Lee K.C."/>
            <person name="Eom M.K."/>
            <person name="Lee J.H."/>
            <person name="Park S.H."/>
            <person name="Kang S.W."/>
            <person name="Park J.E."/>
            <person name="Oh B.S."/>
            <person name="Yu S.Y."/>
            <person name="Choi S.H."/>
            <person name="Lee D.H."/>
            <person name="Yoon H."/>
            <person name="Kim B."/>
            <person name="Yang S.J."/>
            <person name="Lee J.S."/>
        </authorList>
    </citation>
    <scope>NUCLEOTIDE SEQUENCE [LARGE SCALE GENOMIC DNA]</scope>
    <source>
        <strain evidence="9">KCTC 15684</strain>
    </source>
</reference>
<evidence type="ECO:0000256" key="5">
    <source>
        <dbReference type="ARBA" id="ARBA00023172"/>
    </source>
</evidence>
<keyword evidence="4" id="KW-0238">DNA-binding</keyword>
<evidence type="ECO:0000256" key="3">
    <source>
        <dbReference type="ARBA" id="ARBA00022908"/>
    </source>
</evidence>
<dbReference type="InterPro" id="IPR004107">
    <property type="entry name" value="Integrase_SAM-like_N"/>
</dbReference>
<keyword evidence="9" id="KW-1185">Reference proteome</keyword>
<evidence type="ECO:0000256" key="6">
    <source>
        <dbReference type="SAM" id="MobiDB-lite"/>
    </source>
</evidence>
<evidence type="ECO:0000256" key="4">
    <source>
        <dbReference type="ARBA" id="ARBA00023125"/>
    </source>
</evidence>
<evidence type="ECO:0000313" key="8">
    <source>
        <dbReference type="EMBL" id="GCA66471.1"/>
    </source>
</evidence>
<keyword evidence="5" id="KW-0233">DNA recombination</keyword>
<dbReference type="InterPro" id="IPR002104">
    <property type="entry name" value="Integrase_catalytic"/>
</dbReference>
<dbReference type="GO" id="GO:0006310">
    <property type="term" value="P:DNA recombination"/>
    <property type="evidence" value="ECO:0007669"/>
    <property type="project" value="UniProtKB-KW"/>
</dbReference>
<dbReference type="RefSeq" id="WP_119297701.1">
    <property type="nucleotide sequence ID" value="NZ_BHGK01000001.1"/>
</dbReference>
<evidence type="ECO:0000256" key="1">
    <source>
        <dbReference type="ARBA" id="ARBA00003283"/>
    </source>
</evidence>
<dbReference type="Gene3D" id="1.10.150.130">
    <property type="match status" value="1"/>
</dbReference>
<gene>
    <name evidence="8" type="ORF">KGMB01110_09070</name>
</gene>